<proteinExistence type="predicted"/>
<gene>
    <name evidence="2" type="ORF">CLV45_3536</name>
</gene>
<dbReference type="SUPFAM" id="SSF88874">
    <property type="entry name" value="Receptor-binding domain of short tail fibre protein gp12"/>
    <property type="match status" value="1"/>
</dbReference>
<organism evidence="2 3">
    <name type="scientific">Hymenobacter chitinivorans DSM 11115</name>
    <dbReference type="NCBI Taxonomy" id="1121954"/>
    <lineage>
        <taxon>Bacteria</taxon>
        <taxon>Pseudomonadati</taxon>
        <taxon>Bacteroidota</taxon>
        <taxon>Cytophagia</taxon>
        <taxon>Cytophagales</taxon>
        <taxon>Hymenobacteraceae</taxon>
        <taxon>Hymenobacter</taxon>
    </lineage>
</organism>
<dbReference type="Gene3D" id="3.90.1340.10">
    <property type="entry name" value="Phage tail collar domain"/>
    <property type="match status" value="1"/>
</dbReference>
<sequence>MSSINDLPAGGFSRRSWLKKLGAVLGGGVLLGKSQTATAGSLNVASPQGIESFLSEIMLVSFNFAPKGWAQCNGQLLPINQNQALFSLLGTRFGGDGRVNFALPDLRGRVIAHSGNGLIVGDKGGEVAHVLLAAELPPHVHGLKASTATGTTNLSGTSGPTVHHYLADNGGGAPQYGGNVNTQLANSPTATPPVNVSSAIGGSQAHNNMQPYISLNYVICLQGIFPSPN</sequence>
<name>A0A2M9B4K7_9BACT</name>
<reference evidence="2 3" key="1">
    <citation type="submission" date="2017-11" db="EMBL/GenBank/DDBJ databases">
        <title>Genomic Encyclopedia of Archaeal and Bacterial Type Strains, Phase II (KMG-II): From Individual Species to Whole Genera.</title>
        <authorList>
            <person name="Goeker M."/>
        </authorList>
    </citation>
    <scope>NUCLEOTIDE SEQUENCE [LARGE SCALE GENOMIC DNA]</scope>
    <source>
        <strain evidence="2 3">DSM 11115</strain>
    </source>
</reference>
<dbReference type="EMBL" id="PGFA01000003">
    <property type="protein sequence ID" value="PJJ52879.1"/>
    <property type="molecule type" value="Genomic_DNA"/>
</dbReference>
<evidence type="ECO:0000259" key="1">
    <source>
        <dbReference type="Pfam" id="PF07484"/>
    </source>
</evidence>
<dbReference type="Proteomes" id="UP000228535">
    <property type="component" value="Unassembled WGS sequence"/>
</dbReference>
<keyword evidence="3" id="KW-1185">Reference proteome</keyword>
<dbReference type="RefSeq" id="WP_245882906.1">
    <property type="nucleotide sequence ID" value="NZ_PGFA01000003.1"/>
</dbReference>
<dbReference type="PROSITE" id="PS51318">
    <property type="entry name" value="TAT"/>
    <property type="match status" value="1"/>
</dbReference>
<dbReference type="InterPro" id="IPR037053">
    <property type="entry name" value="Phage_tail_collar_dom_sf"/>
</dbReference>
<evidence type="ECO:0000313" key="3">
    <source>
        <dbReference type="Proteomes" id="UP000228535"/>
    </source>
</evidence>
<accession>A0A2M9B4K7</accession>
<dbReference type="Pfam" id="PF07484">
    <property type="entry name" value="Collar"/>
    <property type="match status" value="1"/>
</dbReference>
<evidence type="ECO:0000313" key="2">
    <source>
        <dbReference type="EMBL" id="PJJ52879.1"/>
    </source>
</evidence>
<feature type="domain" description="Phage tail collar" evidence="1">
    <location>
        <begin position="56"/>
        <end position="111"/>
    </location>
</feature>
<comment type="caution">
    <text evidence="2">The sequence shown here is derived from an EMBL/GenBank/DDBJ whole genome shotgun (WGS) entry which is preliminary data.</text>
</comment>
<dbReference type="InterPro" id="IPR011083">
    <property type="entry name" value="Phage_tail_collar_dom"/>
</dbReference>
<dbReference type="InterPro" id="IPR006311">
    <property type="entry name" value="TAT_signal"/>
</dbReference>
<dbReference type="AlphaFoldDB" id="A0A2M9B4K7"/>
<protein>
    <submittedName>
        <fullName evidence="2">Microcystin-dependent protein</fullName>
    </submittedName>
</protein>